<dbReference type="AlphaFoldDB" id="A0A9N9DG62"/>
<dbReference type="Proteomes" id="UP000789342">
    <property type="component" value="Unassembled WGS sequence"/>
</dbReference>
<protein>
    <submittedName>
        <fullName evidence="1">871_t:CDS:1</fullName>
    </submittedName>
</protein>
<organism evidence="1 2">
    <name type="scientific">Acaulospora morrowiae</name>
    <dbReference type="NCBI Taxonomy" id="94023"/>
    <lineage>
        <taxon>Eukaryota</taxon>
        <taxon>Fungi</taxon>
        <taxon>Fungi incertae sedis</taxon>
        <taxon>Mucoromycota</taxon>
        <taxon>Glomeromycotina</taxon>
        <taxon>Glomeromycetes</taxon>
        <taxon>Diversisporales</taxon>
        <taxon>Acaulosporaceae</taxon>
        <taxon>Acaulospora</taxon>
    </lineage>
</organism>
<reference evidence="1" key="1">
    <citation type="submission" date="2021-06" db="EMBL/GenBank/DDBJ databases">
        <authorList>
            <person name="Kallberg Y."/>
            <person name="Tangrot J."/>
            <person name="Rosling A."/>
        </authorList>
    </citation>
    <scope>NUCLEOTIDE SEQUENCE</scope>
    <source>
        <strain evidence="1">CL551</strain>
    </source>
</reference>
<name>A0A9N9DG62_9GLOM</name>
<comment type="caution">
    <text evidence="1">The sequence shown here is derived from an EMBL/GenBank/DDBJ whole genome shotgun (WGS) entry which is preliminary data.</text>
</comment>
<keyword evidence="2" id="KW-1185">Reference proteome</keyword>
<proteinExistence type="predicted"/>
<evidence type="ECO:0000313" key="2">
    <source>
        <dbReference type="Proteomes" id="UP000789342"/>
    </source>
</evidence>
<sequence>MAQLVSQGICILSSSRYCYVIFDGIDPITRISEDREFVKVFMQVLMRNCREEGMCDHDWDHDLSHDSFSVFTSELSSLR</sequence>
<evidence type="ECO:0000313" key="1">
    <source>
        <dbReference type="EMBL" id="CAG8634273.1"/>
    </source>
</evidence>
<accession>A0A9N9DG62</accession>
<dbReference type="EMBL" id="CAJVPV010008757">
    <property type="protein sequence ID" value="CAG8634273.1"/>
    <property type="molecule type" value="Genomic_DNA"/>
</dbReference>
<gene>
    <name evidence="1" type="ORF">AMORRO_LOCUS9229</name>
</gene>
<feature type="non-terminal residue" evidence="1">
    <location>
        <position position="79"/>
    </location>
</feature>